<reference evidence="1 2" key="2">
    <citation type="submission" date="2020-03" db="EMBL/GenBank/DDBJ databases">
        <authorList>
            <person name="Ichikawa N."/>
            <person name="Kimura A."/>
            <person name="Kitahashi Y."/>
            <person name="Uohara A."/>
        </authorList>
    </citation>
    <scope>NUCLEOTIDE SEQUENCE [LARGE SCALE GENOMIC DNA]</scope>
    <source>
        <strain evidence="1 2">NBRC 105367</strain>
    </source>
</reference>
<proteinExistence type="predicted"/>
<sequence length="71" mass="7170">MLAAPVKSSLQTRLQPDGVDGSEALAFIVTASMPATTVETAAAAIRTRPRLGLEVPVSLISGLSVGILVGP</sequence>
<dbReference type="Proteomes" id="UP000503011">
    <property type="component" value="Chromosome"/>
</dbReference>
<protein>
    <submittedName>
        <fullName evidence="1">Uncharacterized protein</fullName>
    </submittedName>
</protein>
<organism evidence="1 2">
    <name type="scientific">Phytohabitans suffuscus</name>
    <dbReference type="NCBI Taxonomy" id="624315"/>
    <lineage>
        <taxon>Bacteria</taxon>
        <taxon>Bacillati</taxon>
        <taxon>Actinomycetota</taxon>
        <taxon>Actinomycetes</taxon>
        <taxon>Micromonosporales</taxon>
        <taxon>Micromonosporaceae</taxon>
    </lineage>
</organism>
<gene>
    <name evidence="1" type="ORF">Psuf_044540</name>
</gene>
<evidence type="ECO:0000313" key="1">
    <source>
        <dbReference type="EMBL" id="BCB87141.1"/>
    </source>
</evidence>
<evidence type="ECO:0000313" key="2">
    <source>
        <dbReference type="Proteomes" id="UP000503011"/>
    </source>
</evidence>
<dbReference type="KEGG" id="psuu:Psuf_044540"/>
<accession>A0A6F8YMI3</accession>
<name>A0A6F8YMI3_9ACTN</name>
<keyword evidence="2" id="KW-1185">Reference proteome</keyword>
<dbReference type="EMBL" id="AP022871">
    <property type="protein sequence ID" value="BCB87141.1"/>
    <property type="molecule type" value="Genomic_DNA"/>
</dbReference>
<dbReference type="AlphaFoldDB" id="A0A6F8YMI3"/>
<reference evidence="1 2" key="1">
    <citation type="submission" date="2020-03" db="EMBL/GenBank/DDBJ databases">
        <title>Whole genome shotgun sequence of Phytohabitans suffuscus NBRC 105367.</title>
        <authorList>
            <person name="Komaki H."/>
            <person name="Tamura T."/>
        </authorList>
    </citation>
    <scope>NUCLEOTIDE SEQUENCE [LARGE SCALE GENOMIC DNA]</scope>
    <source>
        <strain evidence="1 2">NBRC 105367</strain>
    </source>
</reference>